<accession>A0A383DRN8</accession>
<dbReference type="GO" id="GO:0016491">
    <property type="term" value="F:oxidoreductase activity"/>
    <property type="evidence" value="ECO:0007669"/>
    <property type="project" value="UniProtKB-ARBA"/>
</dbReference>
<dbReference type="InterPro" id="IPR008775">
    <property type="entry name" value="Phytyl_CoA_dOase-like"/>
</dbReference>
<dbReference type="EMBL" id="UINC01219457">
    <property type="protein sequence ID" value="SVE46923.1"/>
    <property type="molecule type" value="Genomic_DNA"/>
</dbReference>
<dbReference type="PANTHER" id="PTHR20883:SF48">
    <property type="entry name" value="ECTOINE DIOXYGENASE"/>
    <property type="match status" value="1"/>
</dbReference>
<reference evidence="1" key="1">
    <citation type="submission" date="2018-05" db="EMBL/GenBank/DDBJ databases">
        <authorList>
            <person name="Lanie J.A."/>
            <person name="Ng W.-L."/>
            <person name="Kazmierczak K.M."/>
            <person name="Andrzejewski T.M."/>
            <person name="Davidsen T.M."/>
            <person name="Wayne K.J."/>
            <person name="Tettelin H."/>
            <person name="Glass J.I."/>
            <person name="Rusch D."/>
            <person name="Podicherti R."/>
            <person name="Tsui H.-C.T."/>
            <person name="Winkler M.E."/>
        </authorList>
    </citation>
    <scope>NUCLEOTIDE SEQUENCE</scope>
</reference>
<name>A0A383DRN8_9ZZZZ</name>
<sequence>VVPSVIPHNVLDNVITEYEGVLDTLARELYERGEISSMFEDLEFGKRFIKIVIETGDVHKQYFDFSLPFQNVRPDTPFWSGQAVLDAFTCDELIDAVESIIGPEVYSNPVQHVRIKPPESILPTNQFGQPILGATQWHQDNGVVIEEADDTDMLTVWFSLDDTNLEQGPLKVVPGSHRRGLRTHCANYLGKGGTEIPEKLFDVDKTVSLPVKRGDVVFLHRHTVHGSLANVSDR</sequence>
<evidence type="ECO:0008006" key="2">
    <source>
        <dbReference type="Google" id="ProtNLM"/>
    </source>
</evidence>
<dbReference type="SUPFAM" id="SSF51197">
    <property type="entry name" value="Clavaminate synthase-like"/>
    <property type="match status" value="1"/>
</dbReference>
<dbReference type="AlphaFoldDB" id="A0A383DRN8"/>
<proteinExistence type="predicted"/>
<organism evidence="1">
    <name type="scientific">marine metagenome</name>
    <dbReference type="NCBI Taxonomy" id="408172"/>
    <lineage>
        <taxon>unclassified sequences</taxon>
        <taxon>metagenomes</taxon>
        <taxon>ecological metagenomes</taxon>
    </lineage>
</organism>
<dbReference type="GO" id="GO:0046872">
    <property type="term" value="F:metal ion binding"/>
    <property type="evidence" value="ECO:0007669"/>
    <property type="project" value="UniProtKB-ARBA"/>
</dbReference>
<dbReference type="Gene3D" id="2.60.120.620">
    <property type="entry name" value="q2cbj1_9rhob like domain"/>
    <property type="match status" value="1"/>
</dbReference>
<feature type="non-terminal residue" evidence="1">
    <location>
        <position position="234"/>
    </location>
</feature>
<evidence type="ECO:0000313" key="1">
    <source>
        <dbReference type="EMBL" id="SVE46923.1"/>
    </source>
</evidence>
<dbReference type="PANTHER" id="PTHR20883">
    <property type="entry name" value="PHYTANOYL-COA DIOXYGENASE DOMAIN CONTAINING 1"/>
    <property type="match status" value="1"/>
</dbReference>
<dbReference type="Pfam" id="PF05721">
    <property type="entry name" value="PhyH"/>
    <property type="match status" value="1"/>
</dbReference>
<feature type="non-terminal residue" evidence="1">
    <location>
        <position position="1"/>
    </location>
</feature>
<gene>
    <name evidence="1" type="ORF">METZ01_LOCUS499777</name>
</gene>
<protein>
    <recommendedName>
        <fullName evidence="2">Phytanoyl-CoA dioxygenase</fullName>
    </recommendedName>
</protein>